<dbReference type="Proteomes" id="UP000324897">
    <property type="component" value="Unassembled WGS sequence"/>
</dbReference>
<keyword evidence="4" id="KW-1185">Reference proteome</keyword>
<organism evidence="3 4">
    <name type="scientific">Eragrostis curvula</name>
    <name type="common">weeping love grass</name>
    <dbReference type="NCBI Taxonomy" id="38414"/>
    <lineage>
        <taxon>Eukaryota</taxon>
        <taxon>Viridiplantae</taxon>
        <taxon>Streptophyta</taxon>
        <taxon>Embryophyta</taxon>
        <taxon>Tracheophyta</taxon>
        <taxon>Spermatophyta</taxon>
        <taxon>Magnoliopsida</taxon>
        <taxon>Liliopsida</taxon>
        <taxon>Poales</taxon>
        <taxon>Poaceae</taxon>
        <taxon>PACMAD clade</taxon>
        <taxon>Chloridoideae</taxon>
        <taxon>Eragrostideae</taxon>
        <taxon>Eragrostidinae</taxon>
        <taxon>Eragrostis</taxon>
    </lineage>
</organism>
<gene>
    <name evidence="3" type="ORF">EJB05_53357</name>
</gene>
<dbReference type="InterPro" id="IPR036742">
    <property type="entry name" value="ATP_synth_F1_esu_sf_mt"/>
</dbReference>
<proteinExistence type="inferred from homology"/>
<feature type="region of interest" description="Disordered" evidence="2">
    <location>
        <begin position="141"/>
        <end position="165"/>
    </location>
</feature>
<feature type="non-terminal residue" evidence="3">
    <location>
        <position position="1"/>
    </location>
</feature>
<name>A0A5J9SQG2_9POAL</name>
<accession>A0A5J9SQG2</accession>
<evidence type="ECO:0000313" key="3">
    <source>
        <dbReference type="EMBL" id="TVU01198.1"/>
    </source>
</evidence>
<protein>
    <submittedName>
        <fullName evidence="3">Uncharacterized protein</fullName>
    </submittedName>
</protein>
<evidence type="ECO:0000313" key="4">
    <source>
        <dbReference type="Proteomes" id="UP000324897"/>
    </source>
</evidence>
<dbReference type="GO" id="GO:0046933">
    <property type="term" value="F:proton-transporting ATP synthase activity, rotational mechanism"/>
    <property type="evidence" value="ECO:0007669"/>
    <property type="project" value="InterPro"/>
</dbReference>
<dbReference type="Gene3D" id="1.10.1620.20">
    <property type="entry name" value="ATP synthase, F1 complex, epsilon subunit superfamily, mitochondrial"/>
    <property type="match status" value="1"/>
</dbReference>
<evidence type="ECO:0000256" key="1">
    <source>
        <dbReference type="ARBA" id="ARBA00009502"/>
    </source>
</evidence>
<sequence length="165" mass="18508">MAEAGQDVWRAAVVTCIGYSNICGALVRNSIKEHEKPVSAILPDLLVPFLHFFVLGADSDLDQSVHWDAILLVVIPAMQAADVVSSLALRLAKNVNSDCLYFNLKNKLSASITINCKWYWKITMLSIKKDHYAPRDLLDEEDRRLPKGSPQDRKAELEQELSKQS</sequence>
<dbReference type="AlphaFoldDB" id="A0A5J9SQG2"/>
<comment type="similarity">
    <text evidence="1">Belongs to the eukaryotic ATPase epsilon family.</text>
</comment>
<dbReference type="GO" id="GO:0045259">
    <property type="term" value="C:proton-transporting ATP synthase complex"/>
    <property type="evidence" value="ECO:0007669"/>
    <property type="project" value="InterPro"/>
</dbReference>
<dbReference type="GO" id="GO:0005743">
    <property type="term" value="C:mitochondrial inner membrane"/>
    <property type="evidence" value="ECO:0007669"/>
    <property type="project" value="InterPro"/>
</dbReference>
<dbReference type="InterPro" id="IPR006721">
    <property type="entry name" value="ATP_synth_F1_esu_mt"/>
</dbReference>
<dbReference type="Pfam" id="PF04627">
    <property type="entry name" value="ATP-synt_Eps"/>
    <property type="match status" value="1"/>
</dbReference>
<comment type="caution">
    <text evidence="3">The sequence shown here is derived from an EMBL/GenBank/DDBJ whole genome shotgun (WGS) entry which is preliminary data.</text>
</comment>
<evidence type="ECO:0000256" key="2">
    <source>
        <dbReference type="SAM" id="MobiDB-lite"/>
    </source>
</evidence>
<reference evidence="3 4" key="1">
    <citation type="journal article" date="2019" name="Sci. Rep.">
        <title>A high-quality genome of Eragrostis curvula grass provides insights into Poaceae evolution and supports new strategies to enhance forage quality.</title>
        <authorList>
            <person name="Carballo J."/>
            <person name="Santos B.A.C.M."/>
            <person name="Zappacosta D."/>
            <person name="Garbus I."/>
            <person name="Selva J.P."/>
            <person name="Gallo C.A."/>
            <person name="Diaz A."/>
            <person name="Albertini E."/>
            <person name="Caccamo M."/>
            <person name="Echenique V."/>
        </authorList>
    </citation>
    <scope>NUCLEOTIDE SEQUENCE [LARGE SCALE GENOMIC DNA]</scope>
    <source>
        <strain evidence="4">cv. Victoria</strain>
        <tissue evidence="3">Leaf</tissue>
    </source>
</reference>
<dbReference type="Gramene" id="TVU01198">
    <property type="protein sequence ID" value="TVU01198"/>
    <property type="gene ID" value="EJB05_53357"/>
</dbReference>
<dbReference type="EMBL" id="RWGY01000476">
    <property type="protein sequence ID" value="TVU01198.1"/>
    <property type="molecule type" value="Genomic_DNA"/>
</dbReference>